<proteinExistence type="inferred from homology"/>
<evidence type="ECO:0000256" key="3">
    <source>
        <dbReference type="ARBA" id="ARBA00022723"/>
    </source>
</evidence>
<evidence type="ECO:0000256" key="1">
    <source>
        <dbReference type="ARBA" id="ARBA00004173"/>
    </source>
</evidence>
<protein>
    <recommendedName>
        <fullName evidence="6">Core domain-containing protein</fullName>
    </recommendedName>
</protein>
<keyword evidence="4" id="KW-0408">Iron</keyword>
<dbReference type="Proteomes" id="UP000278143">
    <property type="component" value="Unassembled WGS sequence"/>
</dbReference>
<dbReference type="InterPro" id="IPR000361">
    <property type="entry name" value="ATAP_core_dom"/>
</dbReference>
<dbReference type="GO" id="GO:0120510">
    <property type="term" value="C:mitochondrial [4Fe-4S] assembly complex"/>
    <property type="evidence" value="ECO:0007669"/>
    <property type="project" value="UniProtKB-ARBA"/>
</dbReference>
<evidence type="ECO:0000259" key="6">
    <source>
        <dbReference type="Pfam" id="PF01521"/>
    </source>
</evidence>
<dbReference type="InterPro" id="IPR035903">
    <property type="entry name" value="HesB-like_dom_sf"/>
</dbReference>
<sequence>MRARLLAFIPASHSGKVEERAEAVRAMNAVSGDAMGMALQVTERAVKRIRQILKDEPAEAALRVAVDSGGCHGYQYRLELTHSIDAAEDIVFECDGARVVVDNISLPLLSGAQVDYVTELIGSALKVVSNPNASSTCGCDISFEIK</sequence>
<dbReference type="FunFam" id="2.60.300.12:FF:000006">
    <property type="entry name" value="Iron-sulfur cluster assembly 2 mitochondrial"/>
    <property type="match status" value="1"/>
</dbReference>
<dbReference type="GO" id="GO:0016226">
    <property type="term" value="P:iron-sulfur cluster assembly"/>
    <property type="evidence" value="ECO:0007669"/>
    <property type="project" value="InterPro"/>
</dbReference>
<dbReference type="NCBIfam" id="TIGR00049">
    <property type="entry name" value="iron-sulfur cluster assembly accessory protein"/>
    <property type="match status" value="1"/>
</dbReference>
<keyword evidence="5" id="KW-0496">Mitochondrion</keyword>
<accession>A0A4P9Z4A2</accession>
<dbReference type="Gene3D" id="2.60.300.12">
    <property type="entry name" value="HesB-like domain"/>
    <property type="match status" value="1"/>
</dbReference>
<dbReference type="InterPro" id="IPR016092">
    <property type="entry name" value="ATAP"/>
</dbReference>
<evidence type="ECO:0000256" key="4">
    <source>
        <dbReference type="ARBA" id="ARBA00023004"/>
    </source>
</evidence>
<reference evidence="8" key="1">
    <citation type="journal article" date="2018" name="Nat. Microbiol.">
        <title>Leveraging single-cell genomics to expand the fungal tree of life.</title>
        <authorList>
            <person name="Ahrendt S.R."/>
            <person name="Quandt C.A."/>
            <person name="Ciobanu D."/>
            <person name="Clum A."/>
            <person name="Salamov A."/>
            <person name="Andreopoulos B."/>
            <person name="Cheng J.F."/>
            <person name="Woyke T."/>
            <person name="Pelin A."/>
            <person name="Henrissat B."/>
            <person name="Reynolds N.K."/>
            <person name="Benny G.L."/>
            <person name="Smith M.E."/>
            <person name="James T.Y."/>
            <person name="Grigoriev I.V."/>
        </authorList>
    </citation>
    <scope>NUCLEOTIDE SEQUENCE [LARGE SCALE GENOMIC DNA]</scope>
    <source>
        <strain evidence="8">Benny S71-1</strain>
    </source>
</reference>
<name>A0A4P9Z4A2_9FUNG</name>
<dbReference type="PANTHER" id="PTHR43011:SF1">
    <property type="entry name" value="IRON-SULFUR CLUSTER ASSEMBLY 2 HOMOLOG, MITOCHONDRIAL"/>
    <property type="match status" value="1"/>
</dbReference>
<dbReference type="AlphaFoldDB" id="A0A4P9Z4A2"/>
<evidence type="ECO:0000313" key="7">
    <source>
        <dbReference type="EMBL" id="RKP26661.1"/>
    </source>
</evidence>
<comment type="similarity">
    <text evidence="2">Belongs to the HesB/IscA family.</text>
</comment>
<dbReference type="GO" id="GO:0005506">
    <property type="term" value="F:iron ion binding"/>
    <property type="evidence" value="ECO:0007669"/>
    <property type="project" value="TreeGrafter"/>
</dbReference>
<evidence type="ECO:0000313" key="8">
    <source>
        <dbReference type="Proteomes" id="UP000278143"/>
    </source>
</evidence>
<dbReference type="PANTHER" id="PTHR43011">
    <property type="entry name" value="IRON-SULFUR CLUSTER ASSEMBLY 2 HOMOLOG, MITOCHONDRIAL"/>
    <property type="match status" value="1"/>
</dbReference>
<evidence type="ECO:0000256" key="5">
    <source>
        <dbReference type="ARBA" id="ARBA00023128"/>
    </source>
</evidence>
<keyword evidence="3" id="KW-0479">Metal-binding</keyword>
<dbReference type="Pfam" id="PF01521">
    <property type="entry name" value="Fe-S_biosyn"/>
    <property type="match status" value="1"/>
</dbReference>
<dbReference type="EMBL" id="KZ989364">
    <property type="protein sequence ID" value="RKP26661.1"/>
    <property type="molecule type" value="Genomic_DNA"/>
</dbReference>
<gene>
    <name evidence="7" type="ORF">SYNPS1DRAFT_27659</name>
</gene>
<evidence type="ECO:0000256" key="2">
    <source>
        <dbReference type="ARBA" id="ARBA00006718"/>
    </source>
</evidence>
<dbReference type="GO" id="GO:0051539">
    <property type="term" value="F:4 iron, 4 sulfur cluster binding"/>
    <property type="evidence" value="ECO:0007669"/>
    <property type="project" value="TreeGrafter"/>
</dbReference>
<dbReference type="SUPFAM" id="SSF89360">
    <property type="entry name" value="HesB-like domain"/>
    <property type="match status" value="1"/>
</dbReference>
<feature type="domain" description="Core" evidence="6">
    <location>
        <begin position="37"/>
        <end position="140"/>
    </location>
</feature>
<organism evidence="7 8">
    <name type="scientific">Syncephalis pseudoplumigaleata</name>
    <dbReference type="NCBI Taxonomy" id="1712513"/>
    <lineage>
        <taxon>Eukaryota</taxon>
        <taxon>Fungi</taxon>
        <taxon>Fungi incertae sedis</taxon>
        <taxon>Zoopagomycota</taxon>
        <taxon>Zoopagomycotina</taxon>
        <taxon>Zoopagomycetes</taxon>
        <taxon>Zoopagales</taxon>
        <taxon>Piptocephalidaceae</taxon>
        <taxon>Syncephalis</taxon>
    </lineage>
</organism>
<dbReference type="OrthoDB" id="1938621at2759"/>
<comment type="subcellular location">
    <subcellularLocation>
        <location evidence="1">Mitochondrion</location>
    </subcellularLocation>
</comment>
<keyword evidence="8" id="KW-1185">Reference proteome</keyword>
<dbReference type="GO" id="GO:0051537">
    <property type="term" value="F:2 iron, 2 sulfur cluster binding"/>
    <property type="evidence" value="ECO:0007669"/>
    <property type="project" value="TreeGrafter"/>
</dbReference>